<dbReference type="EMBL" id="CM010723">
    <property type="protein sequence ID" value="RZC75929.1"/>
    <property type="molecule type" value="Genomic_DNA"/>
</dbReference>
<dbReference type="Proteomes" id="UP000316621">
    <property type="component" value="Chromosome 9"/>
</dbReference>
<proteinExistence type="predicted"/>
<reference evidence="1 2" key="1">
    <citation type="journal article" date="2018" name="Science">
        <title>The opium poppy genome and morphinan production.</title>
        <authorList>
            <person name="Guo L."/>
            <person name="Winzer T."/>
            <person name="Yang X."/>
            <person name="Li Y."/>
            <person name="Ning Z."/>
            <person name="He Z."/>
            <person name="Teodor R."/>
            <person name="Lu Y."/>
            <person name="Bowser T.A."/>
            <person name="Graham I.A."/>
            <person name="Ye K."/>
        </authorList>
    </citation>
    <scope>NUCLEOTIDE SEQUENCE [LARGE SCALE GENOMIC DNA]</scope>
    <source>
        <strain evidence="2">cv. HN1</strain>
        <tissue evidence="1">Leaves</tissue>
    </source>
</reference>
<evidence type="ECO:0000313" key="2">
    <source>
        <dbReference type="Proteomes" id="UP000316621"/>
    </source>
</evidence>
<sequence length="75" mass="8196">MKMAINNHKSGDVLAVLGSLLCLNVCEDLELLLQRKEVRLQGHLIVGTIQVMSLMCFRMQSGVSSSPSGYTNDNS</sequence>
<name>A0A4Y7KVH3_PAPSO</name>
<gene>
    <name evidence="1" type="ORF">C5167_000697</name>
</gene>
<protein>
    <submittedName>
        <fullName evidence="1">Uncharacterized protein</fullName>
    </submittedName>
</protein>
<accession>A0A4Y7KVH3</accession>
<evidence type="ECO:0000313" key="1">
    <source>
        <dbReference type="EMBL" id="RZC75929.1"/>
    </source>
</evidence>
<dbReference type="Gramene" id="RZC75929">
    <property type="protein sequence ID" value="RZC75929"/>
    <property type="gene ID" value="C5167_000697"/>
</dbReference>
<keyword evidence="2" id="KW-1185">Reference proteome</keyword>
<organism evidence="1 2">
    <name type="scientific">Papaver somniferum</name>
    <name type="common">Opium poppy</name>
    <dbReference type="NCBI Taxonomy" id="3469"/>
    <lineage>
        <taxon>Eukaryota</taxon>
        <taxon>Viridiplantae</taxon>
        <taxon>Streptophyta</taxon>
        <taxon>Embryophyta</taxon>
        <taxon>Tracheophyta</taxon>
        <taxon>Spermatophyta</taxon>
        <taxon>Magnoliopsida</taxon>
        <taxon>Ranunculales</taxon>
        <taxon>Papaveraceae</taxon>
        <taxon>Papaveroideae</taxon>
        <taxon>Papaver</taxon>
    </lineage>
</organism>
<dbReference type="AlphaFoldDB" id="A0A4Y7KVH3"/>